<sequence length="60" mass="7334">MPKKGVFHFFRFFPLKNSNAPLYFFKMLYMKIAKKRGISLFEICIFHSKNIQIYSYLQDF</sequence>
<name>A0A6C0IJT2_9ZZZZ</name>
<dbReference type="AlphaFoldDB" id="A0A6C0IJT2"/>
<organism evidence="1">
    <name type="scientific">viral metagenome</name>
    <dbReference type="NCBI Taxonomy" id="1070528"/>
    <lineage>
        <taxon>unclassified sequences</taxon>
        <taxon>metagenomes</taxon>
        <taxon>organismal metagenomes</taxon>
    </lineage>
</organism>
<reference evidence="1" key="1">
    <citation type="journal article" date="2020" name="Nature">
        <title>Giant virus diversity and host interactions through global metagenomics.</title>
        <authorList>
            <person name="Schulz F."/>
            <person name="Roux S."/>
            <person name="Paez-Espino D."/>
            <person name="Jungbluth S."/>
            <person name="Walsh D.A."/>
            <person name="Denef V.J."/>
            <person name="McMahon K.D."/>
            <person name="Konstantinidis K.T."/>
            <person name="Eloe-Fadrosh E.A."/>
            <person name="Kyrpides N.C."/>
            <person name="Woyke T."/>
        </authorList>
    </citation>
    <scope>NUCLEOTIDE SEQUENCE</scope>
    <source>
        <strain evidence="1">GVMAG-M-3300024252-29</strain>
    </source>
</reference>
<accession>A0A6C0IJT2</accession>
<proteinExistence type="predicted"/>
<evidence type="ECO:0000313" key="1">
    <source>
        <dbReference type="EMBL" id="QHT93491.1"/>
    </source>
</evidence>
<protein>
    <submittedName>
        <fullName evidence="1">Uncharacterized protein</fullName>
    </submittedName>
</protein>
<dbReference type="EMBL" id="MN740208">
    <property type="protein sequence ID" value="QHT93491.1"/>
    <property type="molecule type" value="Genomic_DNA"/>
</dbReference>